<comment type="caution">
    <text evidence="2">The sequence shown here is derived from an EMBL/GenBank/DDBJ whole genome shotgun (WGS) entry which is preliminary data.</text>
</comment>
<dbReference type="EMBL" id="JAZGQO010000002">
    <property type="protein sequence ID" value="KAK6191157.1"/>
    <property type="molecule type" value="Genomic_DNA"/>
</dbReference>
<feature type="region of interest" description="Disordered" evidence="1">
    <location>
        <begin position="17"/>
        <end position="37"/>
    </location>
</feature>
<proteinExistence type="predicted"/>
<evidence type="ECO:0000256" key="1">
    <source>
        <dbReference type="SAM" id="MobiDB-lite"/>
    </source>
</evidence>
<protein>
    <submittedName>
        <fullName evidence="2">Uncharacterized protein</fullName>
    </submittedName>
</protein>
<organism evidence="2 3">
    <name type="scientific">Patella caerulea</name>
    <name type="common">Rayed Mediterranean limpet</name>
    <dbReference type="NCBI Taxonomy" id="87958"/>
    <lineage>
        <taxon>Eukaryota</taxon>
        <taxon>Metazoa</taxon>
        <taxon>Spiralia</taxon>
        <taxon>Lophotrochozoa</taxon>
        <taxon>Mollusca</taxon>
        <taxon>Gastropoda</taxon>
        <taxon>Patellogastropoda</taxon>
        <taxon>Patelloidea</taxon>
        <taxon>Patellidae</taxon>
        <taxon>Patella</taxon>
    </lineage>
</organism>
<dbReference type="Proteomes" id="UP001347796">
    <property type="component" value="Unassembled WGS sequence"/>
</dbReference>
<evidence type="ECO:0000313" key="3">
    <source>
        <dbReference type="Proteomes" id="UP001347796"/>
    </source>
</evidence>
<sequence>MAQTLRTHLKKVYKRLLPKEEDVEPPPEKPKVAKKTVADPSFSPVAPYVYKPKARRKTPDYHCIYEKQVYKVRSDTKNVL</sequence>
<reference evidence="2 3" key="1">
    <citation type="submission" date="2024-01" db="EMBL/GenBank/DDBJ databases">
        <title>The genome of the rayed Mediterranean limpet Patella caerulea (Linnaeus, 1758).</title>
        <authorList>
            <person name="Anh-Thu Weber A."/>
            <person name="Halstead-Nussloch G."/>
        </authorList>
    </citation>
    <scope>NUCLEOTIDE SEQUENCE [LARGE SCALE GENOMIC DNA]</scope>
    <source>
        <strain evidence="2">AATW-2023a</strain>
        <tissue evidence="2">Whole specimen</tissue>
    </source>
</reference>
<dbReference type="AlphaFoldDB" id="A0AAN8K9H2"/>
<gene>
    <name evidence="2" type="ORF">SNE40_002896</name>
</gene>
<name>A0AAN8K9H2_PATCE</name>
<keyword evidence="3" id="KW-1185">Reference proteome</keyword>
<evidence type="ECO:0000313" key="2">
    <source>
        <dbReference type="EMBL" id="KAK6191157.1"/>
    </source>
</evidence>
<accession>A0AAN8K9H2</accession>